<accession>A0A928A199</accession>
<dbReference type="PANTHER" id="PTHR16301">
    <property type="entry name" value="IMPACT-RELATED"/>
    <property type="match status" value="1"/>
</dbReference>
<dbReference type="AlphaFoldDB" id="A0A928A199"/>
<dbReference type="InterPro" id="IPR023582">
    <property type="entry name" value="Impact"/>
</dbReference>
<gene>
    <name evidence="4" type="ORF">E7201_05400</name>
</gene>
<evidence type="ECO:0000259" key="3">
    <source>
        <dbReference type="Pfam" id="PF09186"/>
    </source>
</evidence>
<evidence type="ECO:0000313" key="5">
    <source>
        <dbReference type="Proteomes" id="UP000761380"/>
    </source>
</evidence>
<dbReference type="Gene3D" id="3.30.230.30">
    <property type="entry name" value="Impact, N-terminal domain"/>
    <property type="match status" value="1"/>
</dbReference>
<dbReference type="GO" id="GO:0006446">
    <property type="term" value="P:regulation of translational initiation"/>
    <property type="evidence" value="ECO:0007669"/>
    <property type="project" value="TreeGrafter"/>
</dbReference>
<dbReference type="InterPro" id="IPR020568">
    <property type="entry name" value="Ribosomal_Su5_D2-typ_SF"/>
</dbReference>
<name>A0A928A199_SELRU</name>
<dbReference type="GO" id="GO:0005737">
    <property type="term" value="C:cytoplasm"/>
    <property type="evidence" value="ECO:0007669"/>
    <property type="project" value="TreeGrafter"/>
</dbReference>
<dbReference type="InterPro" id="IPR036956">
    <property type="entry name" value="Impact_N_sf"/>
</dbReference>
<comment type="caution">
    <text evidence="4">The sequence shown here is derived from an EMBL/GenBank/DDBJ whole genome shotgun (WGS) entry which is preliminary data.</text>
</comment>
<dbReference type="InterPro" id="IPR001498">
    <property type="entry name" value="Impact_N"/>
</dbReference>
<dbReference type="Pfam" id="PF09186">
    <property type="entry name" value="DUF1949"/>
    <property type="match status" value="1"/>
</dbReference>
<dbReference type="EMBL" id="SVBY01000029">
    <property type="protein sequence ID" value="MBE6092587.1"/>
    <property type="molecule type" value="Genomic_DNA"/>
</dbReference>
<reference evidence="4" key="1">
    <citation type="submission" date="2019-04" db="EMBL/GenBank/DDBJ databases">
        <title>Evolution of Biomass-Degrading Anaerobic Consortia Revealed by Metagenomics.</title>
        <authorList>
            <person name="Peng X."/>
        </authorList>
    </citation>
    <scope>NUCLEOTIDE SEQUENCE</scope>
    <source>
        <strain evidence="4">SIG240</strain>
    </source>
</reference>
<dbReference type="Gene3D" id="3.30.70.240">
    <property type="match status" value="1"/>
</dbReference>
<dbReference type="Proteomes" id="UP000761380">
    <property type="component" value="Unassembled WGS sequence"/>
</dbReference>
<sequence length="213" mass="23663">MHSYRTIEEIDDRVETLYEIQKSKFITHLRHVDTEEEAREFITAIKKRYFDARHNCSAYVLGEKADKQKSNDDGEPGGTAGNPILEAIKKNGLTNIVVVVTRYFGGIKLGAGGLIRAYSHATALGIEAATTLEMTPFAQLDVAVSYEHLATIEHYMRQNDIRSKEADYAEGVTLHLLISPAESEKISEDITNLTAGRAQIENGDEELIAIPVK</sequence>
<dbReference type="Pfam" id="PF01205">
    <property type="entry name" value="Impact_N"/>
    <property type="match status" value="1"/>
</dbReference>
<evidence type="ECO:0000256" key="1">
    <source>
        <dbReference type="ARBA" id="ARBA00007665"/>
    </source>
</evidence>
<organism evidence="4 5">
    <name type="scientific">Selenomonas ruminantium</name>
    <dbReference type="NCBI Taxonomy" id="971"/>
    <lineage>
        <taxon>Bacteria</taxon>
        <taxon>Bacillati</taxon>
        <taxon>Bacillota</taxon>
        <taxon>Negativicutes</taxon>
        <taxon>Selenomonadales</taxon>
        <taxon>Selenomonadaceae</taxon>
        <taxon>Selenomonas</taxon>
    </lineage>
</organism>
<dbReference type="PANTHER" id="PTHR16301:SF20">
    <property type="entry name" value="IMPACT FAMILY MEMBER YIGZ"/>
    <property type="match status" value="1"/>
</dbReference>
<dbReference type="SUPFAM" id="SSF54211">
    <property type="entry name" value="Ribosomal protein S5 domain 2-like"/>
    <property type="match status" value="1"/>
</dbReference>
<protein>
    <submittedName>
        <fullName evidence="4">YigZ family protein</fullName>
    </submittedName>
</protein>
<evidence type="ECO:0000313" key="4">
    <source>
        <dbReference type="EMBL" id="MBE6092587.1"/>
    </source>
</evidence>
<feature type="domain" description="UPF0029" evidence="3">
    <location>
        <begin position="142"/>
        <end position="197"/>
    </location>
</feature>
<dbReference type="InterPro" id="IPR015796">
    <property type="entry name" value="Impact_YigZ-like"/>
</dbReference>
<dbReference type="NCBIfam" id="TIGR00257">
    <property type="entry name" value="IMPACT_YIGZ"/>
    <property type="match status" value="1"/>
</dbReference>
<dbReference type="InterPro" id="IPR035647">
    <property type="entry name" value="EFG_III/V"/>
</dbReference>
<evidence type="ECO:0000259" key="2">
    <source>
        <dbReference type="Pfam" id="PF01205"/>
    </source>
</evidence>
<feature type="domain" description="Impact N-terminal" evidence="2">
    <location>
        <begin position="21"/>
        <end position="123"/>
    </location>
</feature>
<dbReference type="SUPFAM" id="SSF54980">
    <property type="entry name" value="EF-G C-terminal domain-like"/>
    <property type="match status" value="1"/>
</dbReference>
<dbReference type="InterPro" id="IPR015269">
    <property type="entry name" value="UPF0029_Impact_C"/>
</dbReference>
<proteinExistence type="inferred from homology"/>
<dbReference type="PROSITE" id="PS00910">
    <property type="entry name" value="UPF0029"/>
    <property type="match status" value="1"/>
</dbReference>
<dbReference type="InterPro" id="IPR020569">
    <property type="entry name" value="UPF0029_Impact_CS"/>
</dbReference>
<comment type="similarity">
    <text evidence="1">Belongs to the IMPACT family.</text>
</comment>